<name>A0ACC1S3B8_9HYPO</name>
<proteinExistence type="predicted"/>
<sequence length="903" mass="101374">MARKKPKTGADSKKRTGGRNKRRGSTRFEDHNSPKDPENLKSTSKMAREAVVNPTCRNPASSGTIKRYGAVASSERLMAEGLHPDVTDKSLNEEALDWGLKARFDIETRDVTRSEYLEGNGKVLIGKYVDSGILIQGFNPSVKLDLARVSRLLEVMAGLEPYGQVVGEHMASNGIRDLEAFASAFPDRWMTLSSGLAVWDTIARKFRNPPSGGGVFVAVTPELSRGEYNNDTEIPSQWGKEAKALAVIKIVEMFTDCGPEAPFWGKREAERARDPSLPRRVFTLNGAAELYTSMYGEQLVKMVRSLPHLEAFEETVEAVAEPLDHQPHHHLTQVTLYDTMQLLITLHNRQNVITVLHFHQTALLDRRLVAVILRDLPNVKMLGIYECPLIHVGDVLCLLDLINEVNKNRPKGEVRLGSFDFYPRYHSGMPYKKGPSNTSSTYGLTWSHEKPDVVQRGLLSIVMQAVLKSRHMKIGMLMDKKGAFLKFLSQLPFQPLQILSFLDGLYRYLDLVEAGSKAGDALKMALYDMLKAVRLGLESFDRDWPKYYCQSMGKNMLFCSSCGCDFLQEFFSLDARGTRPHRRVCAACTLRLWLDEEKDHGKADSKELLDIFFPEWTKSDFNDDAPFDKHGEGLVRLQTKQNIRPPPPTMQIAADGTLYQPSYTEPLVRDNKLHHDSLQKLVTLPQFIHYKYKDDLRFRAQRTDMTRIVALVLKECYPEEKMGLEPFASARVDGGSPNHFDESQTPSRVGFHHLDYGTSAAAFSKPPKPREFCKPQLNTAASRAASTLPHNGFPRAHPFASREIYASHECLRRFCDPGDLVNGRRALRRVHLAHARHQLDAADSRHEGSQLGQEAMRALQGEETCSFVAHGSSDGKPASDTTDIFTSSARRILDTSSDKAKSG</sequence>
<accession>A0ACC1S3B8</accession>
<reference evidence="1" key="1">
    <citation type="submission" date="2022-08" db="EMBL/GenBank/DDBJ databases">
        <title>Genome Sequence of Fusarium decemcellulare.</title>
        <authorList>
            <person name="Buettner E."/>
        </authorList>
    </citation>
    <scope>NUCLEOTIDE SEQUENCE</scope>
    <source>
        <strain evidence="1">Babe19</strain>
    </source>
</reference>
<evidence type="ECO:0000313" key="1">
    <source>
        <dbReference type="EMBL" id="KAJ3531113.1"/>
    </source>
</evidence>
<evidence type="ECO:0000313" key="2">
    <source>
        <dbReference type="Proteomes" id="UP001148629"/>
    </source>
</evidence>
<dbReference type="Proteomes" id="UP001148629">
    <property type="component" value="Unassembled WGS sequence"/>
</dbReference>
<dbReference type="EMBL" id="JANRMS010001095">
    <property type="protein sequence ID" value="KAJ3531113.1"/>
    <property type="molecule type" value="Genomic_DNA"/>
</dbReference>
<keyword evidence="2" id="KW-1185">Reference proteome</keyword>
<organism evidence="1 2">
    <name type="scientific">Fusarium decemcellulare</name>
    <dbReference type="NCBI Taxonomy" id="57161"/>
    <lineage>
        <taxon>Eukaryota</taxon>
        <taxon>Fungi</taxon>
        <taxon>Dikarya</taxon>
        <taxon>Ascomycota</taxon>
        <taxon>Pezizomycotina</taxon>
        <taxon>Sordariomycetes</taxon>
        <taxon>Hypocreomycetidae</taxon>
        <taxon>Hypocreales</taxon>
        <taxon>Nectriaceae</taxon>
        <taxon>Fusarium</taxon>
        <taxon>Fusarium decemcellulare species complex</taxon>
    </lineage>
</organism>
<comment type="caution">
    <text evidence="1">The sequence shown here is derived from an EMBL/GenBank/DDBJ whole genome shotgun (WGS) entry which is preliminary data.</text>
</comment>
<protein>
    <submittedName>
        <fullName evidence="1">Uncharacterized protein</fullName>
    </submittedName>
</protein>
<gene>
    <name evidence="1" type="ORF">NM208_g9026</name>
</gene>